<evidence type="ECO:0000313" key="2">
    <source>
        <dbReference type="EMBL" id="CTQ48965.1"/>
    </source>
</evidence>
<reference evidence="2 3" key="1">
    <citation type="submission" date="2015-07" db="EMBL/GenBank/DDBJ databases">
        <authorList>
            <person name="Noorani M."/>
        </authorList>
    </citation>
    <scope>NUCLEOTIDE SEQUENCE [LARGE SCALE GENOMIC DNA]</scope>
    <source>
        <strain evidence="2 3">CECT 7802</strain>
    </source>
</reference>
<evidence type="ECO:0000313" key="3">
    <source>
        <dbReference type="Proteomes" id="UP000049222"/>
    </source>
</evidence>
<dbReference type="AlphaFoldDB" id="A0A0M6YGZ8"/>
<dbReference type="EMBL" id="CXSU01000011">
    <property type="protein sequence ID" value="CTQ48965.1"/>
    <property type="molecule type" value="Genomic_DNA"/>
</dbReference>
<feature type="domain" description="DUF218" evidence="1">
    <location>
        <begin position="8"/>
        <end position="144"/>
    </location>
</feature>
<evidence type="ECO:0000259" key="1">
    <source>
        <dbReference type="Pfam" id="PF02698"/>
    </source>
</evidence>
<dbReference type="InterPro" id="IPR051599">
    <property type="entry name" value="Cell_Envelope_Assoc"/>
</dbReference>
<dbReference type="PANTHER" id="PTHR30336:SF20">
    <property type="entry name" value="DUF218 DOMAIN-CONTAINING PROTEIN"/>
    <property type="match status" value="1"/>
</dbReference>
<organism evidence="2 3">
    <name type="scientific">Jannaschia donghaensis</name>
    <dbReference type="NCBI Taxonomy" id="420998"/>
    <lineage>
        <taxon>Bacteria</taxon>
        <taxon>Pseudomonadati</taxon>
        <taxon>Pseudomonadota</taxon>
        <taxon>Alphaproteobacteria</taxon>
        <taxon>Rhodobacterales</taxon>
        <taxon>Roseobacteraceae</taxon>
        <taxon>Jannaschia</taxon>
    </lineage>
</organism>
<dbReference type="GO" id="GO:0005886">
    <property type="term" value="C:plasma membrane"/>
    <property type="evidence" value="ECO:0007669"/>
    <property type="project" value="TreeGrafter"/>
</dbReference>
<dbReference type="Pfam" id="PF02698">
    <property type="entry name" value="DUF218"/>
    <property type="match status" value="1"/>
</dbReference>
<name>A0A0M6YGZ8_9RHOB</name>
<dbReference type="STRING" id="420998.JDO7802_00973"/>
<dbReference type="PANTHER" id="PTHR30336">
    <property type="entry name" value="INNER MEMBRANE PROTEIN, PROBABLE PERMEASE"/>
    <property type="match status" value="1"/>
</dbReference>
<dbReference type="CDD" id="cd06259">
    <property type="entry name" value="YdcF-like"/>
    <property type="match status" value="1"/>
</dbReference>
<keyword evidence="3" id="KW-1185">Reference proteome</keyword>
<dbReference type="Proteomes" id="UP000049222">
    <property type="component" value="Unassembled WGS sequence"/>
</dbReference>
<dbReference type="Gene3D" id="3.40.50.620">
    <property type="entry name" value="HUPs"/>
    <property type="match status" value="1"/>
</dbReference>
<sequence>MIAQSPTALVLGAAVRPDGTASPTLRLRVGHAVDLFDDGRVGRICLTGGQGAHGAPEAHVARDLALSRGVSIEALLVEDRSTTTVENLIFAHRLVIGPVILVSNRWHLPRARLIAGIIGMAATVSGPRGALSLRKTMAAILREVAATPLSVVCALRWARHNGR</sequence>
<dbReference type="InterPro" id="IPR003848">
    <property type="entry name" value="DUF218"/>
</dbReference>
<protein>
    <recommendedName>
        <fullName evidence="1">DUF218 domain-containing protein</fullName>
    </recommendedName>
</protein>
<proteinExistence type="predicted"/>
<dbReference type="OrthoDB" id="9809813at2"/>
<gene>
    <name evidence="2" type="ORF">JDO7802_00973</name>
</gene>
<dbReference type="RefSeq" id="WP_055083207.1">
    <property type="nucleotide sequence ID" value="NZ_CXSU01000011.1"/>
</dbReference>
<dbReference type="InterPro" id="IPR014729">
    <property type="entry name" value="Rossmann-like_a/b/a_fold"/>
</dbReference>
<accession>A0A0M6YGZ8</accession>